<comment type="caution">
    <text evidence="1">The sequence shown here is derived from an EMBL/GenBank/DDBJ whole genome shotgun (WGS) entry which is preliminary data.</text>
</comment>
<reference evidence="1 2" key="1">
    <citation type="journal article" date="2021" name="BMC Biol.">
        <title>Horizontally acquired antibacterial genes associated with adaptive radiation of ladybird beetles.</title>
        <authorList>
            <person name="Li H.S."/>
            <person name="Tang X.F."/>
            <person name="Huang Y.H."/>
            <person name="Xu Z.Y."/>
            <person name="Chen M.L."/>
            <person name="Du X.Y."/>
            <person name="Qiu B.Y."/>
            <person name="Chen P.T."/>
            <person name="Zhang W."/>
            <person name="Slipinski A."/>
            <person name="Escalona H.E."/>
            <person name="Waterhouse R.M."/>
            <person name="Zwick A."/>
            <person name="Pang H."/>
        </authorList>
    </citation>
    <scope>NUCLEOTIDE SEQUENCE [LARGE SCALE GENOMIC DNA]</scope>
    <source>
        <strain evidence="1">SYSU2018</strain>
    </source>
</reference>
<proteinExistence type="predicted"/>
<gene>
    <name evidence="1" type="ORF">HHI36_005123</name>
</gene>
<accession>A0ABD2NTF9</accession>
<evidence type="ECO:0000313" key="1">
    <source>
        <dbReference type="EMBL" id="KAL3281920.1"/>
    </source>
</evidence>
<protein>
    <submittedName>
        <fullName evidence="1">Uncharacterized protein</fullName>
    </submittedName>
</protein>
<keyword evidence="2" id="KW-1185">Reference proteome</keyword>
<sequence>MKNIHELSFRYEKAEDFNIAKENTNYVFQTVSALTHSSPKLLAETCLSKILTSNRNLASGQLDLIYPDNSVHDTNENDSFPDLSLSTLHLSGSCVDVDSVVSLDDVLIVPVQDIASSPTMSNVQK</sequence>
<dbReference type="Proteomes" id="UP001516400">
    <property type="component" value="Unassembled WGS sequence"/>
</dbReference>
<name>A0ABD2NTF9_9CUCU</name>
<dbReference type="EMBL" id="JABFTP020000144">
    <property type="protein sequence ID" value="KAL3281920.1"/>
    <property type="molecule type" value="Genomic_DNA"/>
</dbReference>
<dbReference type="AlphaFoldDB" id="A0ABD2NTF9"/>
<evidence type="ECO:0000313" key="2">
    <source>
        <dbReference type="Proteomes" id="UP001516400"/>
    </source>
</evidence>
<organism evidence="1 2">
    <name type="scientific">Cryptolaemus montrouzieri</name>
    <dbReference type="NCBI Taxonomy" id="559131"/>
    <lineage>
        <taxon>Eukaryota</taxon>
        <taxon>Metazoa</taxon>
        <taxon>Ecdysozoa</taxon>
        <taxon>Arthropoda</taxon>
        <taxon>Hexapoda</taxon>
        <taxon>Insecta</taxon>
        <taxon>Pterygota</taxon>
        <taxon>Neoptera</taxon>
        <taxon>Endopterygota</taxon>
        <taxon>Coleoptera</taxon>
        <taxon>Polyphaga</taxon>
        <taxon>Cucujiformia</taxon>
        <taxon>Coccinelloidea</taxon>
        <taxon>Coccinellidae</taxon>
        <taxon>Scymninae</taxon>
        <taxon>Scymnini</taxon>
        <taxon>Cryptolaemus</taxon>
    </lineage>
</organism>